<protein>
    <submittedName>
        <fullName evidence="2">Uncharacterized protein</fullName>
    </submittedName>
</protein>
<accession>A0A8H2K5P4</accession>
<dbReference type="OrthoDB" id="5113787at2"/>
<sequence>MTRTRRLPAVVAGAVLLALGLAGCSFVDDAGQVWGIVNSDFEKQRSLARAVSALELLEGVESASSNFTAAGLSGAEAELHVIVRPGTTPEQARSISSTTREAFGAPELEGVNPLFTLRGNGAADGVLTRNCFDLSDGALADVAFAADFAYWRAGEIAVGAPLSMSLTPSATGEACDRGFTAPDQGDAGQGDAGQGDAVRTAELLLDNFEALAAVPDETQNATMWQFAGMRASPSLPSAELVGLLDDIHDTIPLIDYSQLPENPAPDTEYPEGVLLAINELNPEQPVVAEIMISQRAYRNADWLNAIAAGTLATRVPDLSFRYVMPERQFQLHTSTCEGTVNESSDDQKFFDAIVAHGAELLPGAGPGTCVPER</sequence>
<feature type="signal peptide" evidence="1">
    <location>
        <begin position="1"/>
        <end position="30"/>
    </location>
</feature>
<feature type="chain" id="PRO_5038402275" evidence="1">
    <location>
        <begin position="31"/>
        <end position="373"/>
    </location>
</feature>
<name>A0A8H2K5P4_9MICO</name>
<comment type="caution">
    <text evidence="2">The sequence shown here is derived from an EMBL/GenBank/DDBJ whole genome shotgun (WGS) entry which is preliminary data.</text>
</comment>
<evidence type="ECO:0000313" key="3">
    <source>
        <dbReference type="Proteomes" id="UP000316560"/>
    </source>
</evidence>
<dbReference type="PROSITE" id="PS51257">
    <property type="entry name" value="PROKAR_LIPOPROTEIN"/>
    <property type="match status" value="1"/>
</dbReference>
<keyword evidence="3" id="KW-1185">Reference proteome</keyword>
<proteinExistence type="predicted"/>
<dbReference type="EMBL" id="VFRA01000001">
    <property type="protein sequence ID" value="TQO20308.1"/>
    <property type="molecule type" value="Genomic_DNA"/>
</dbReference>
<dbReference type="RefSeq" id="WP_141990671.1">
    <property type="nucleotide sequence ID" value="NZ_VFRA01000001.1"/>
</dbReference>
<dbReference type="AlphaFoldDB" id="A0A8H2K5P4"/>
<reference evidence="2 3" key="1">
    <citation type="submission" date="2019-06" db="EMBL/GenBank/DDBJ databases">
        <title>Sequencing the genomes of 1000 actinobacteria strains.</title>
        <authorList>
            <person name="Klenk H.-P."/>
        </authorList>
    </citation>
    <scope>NUCLEOTIDE SEQUENCE [LARGE SCALE GENOMIC DNA]</scope>
    <source>
        <strain evidence="2 3">DSM 21947</strain>
    </source>
</reference>
<dbReference type="Proteomes" id="UP000316560">
    <property type="component" value="Unassembled WGS sequence"/>
</dbReference>
<evidence type="ECO:0000256" key="1">
    <source>
        <dbReference type="SAM" id="SignalP"/>
    </source>
</evidence>
<gene>
    <name evidence="2" type="ORF">FB472_1938</name>
</gene>
<keyword evidence="1" id="KW-0732">Signal</keyword>
<evidence type="ECO:0000313" key="2">
    <source>
        <dbReference type="EMBL" id="TQO20308.1"/>
    </source>
</evidence>
<organism evidence="2 3">
    <name type="scientific">Rhodoglobus vestalii</name>
    <dbReference type="NCBI Taxonomy" id="193384"/>
    <lineage>
        <taxon>Bacteria</taxon>
        <taxon>Bacillati</taxon>
        <taxon>Actinomycetota</taxon>
        <taxon>Actinomycetes</taxon>
        <taxon>Micrococcales</taxon>
        <taxon>Microbacteriaceae</taxon>
        <taxon>Rhodoglobus</taxon>
    </lineage>
</organism>